<dbReference type="InterPro" id="IPR029045">
    <property type="entry name" value="ClpP/crotonase-like_dom_sf"/>
</dbReference>
<keyword evidence="2" id="KW-1185">Reference proteome</keyword>
<comment type="caution">
    <text evidence="1">The sequence shown here is derived from an EMBL/GenBank/DDBJ whole genome shotgun (WGS) entry which is preliminary data.</text>
</comment>
<organism evidence="1 2">
    <name type="scientific">Vibrio rotiferianus</name>
    <dbReference type="NCBI Taxonomy" id="190895"/>
    <lineage>
        <taxon>Bacteria</taxon>
        <taxon>Pseudomonadati</taxon>
        <taxon>Pseudomonadota</taxon>
        <taxon>Gammaproteobacteria</taxon>
        <taxon>Vibrionales</taxon>
        <taxon>Vibrionaceae</taxon>
        <taxon>Vibrio</taxon>
    </lineage>
</organism>
<dbReference type="EMBL" id="MKFT01000010">
    <property type="protein sequence ID" value="OHY93507.1"/>
    <property type="molecule type" value="Genomic_DNA"/>
</dbReference>
<reference evidence="1 2" key="1">
    <citation type="submission" date="2016-09" db="EMBL/GenBank/DDBJ databases">
        <title>Isolation, identification and antibiotic sensitivity analysis of bacterial pathogen from juvenile Hippocampus erectus with tail-rotted disease.</title>
        <authorList>
            <person name="Yang Q."/>
        </authorList>
    </citation>
    <scope>NUCLEOTIDE SEQUENCE [LARGE SCALE GENOMIC DNA]</scope>
    <source>
        <strain evidence="1 2">HM-10</strain>
    </source>
</reference>
<sequence length="227" mass="25713">MAERGINVRYIVICLPLLLMGCDFGKDISVKGRTLYFYEEMTPQSVQFAQTLIKQSKEPISTIMVDSKGGDHQAAMELGRWMHTSNVHLIIDGDCQAECANYVLPAASSVLITGGASVLWVDHLEYASFKLTNDKEAMERWNRALQLLKNHEKTFYSMISVNPKISQFGYLNNQEKWQSQGCNSDMKGWSYDIDSLKKLGIKDITYVDLKRAQANDICILNINESEL</sequence>
<evidence type="ECO:0000313" key="2">
    <source>
        <dbReference type="Proteomes" id="UP000180133"/>
    </source>
</evidence>
<dbReference type="PROSITE" id="PS51257">
    <property type="entry name" value="PROKAR_LIPOPROTEIN"/>
    <property type="match status" value="1"/>
</dbReference>
<evidence type="ECO:0008006" key="3">
    <source>
        <dbReference type="Google" id="ProtNLM"/>
    </source>
</evidence>
<dbReference type="SUPFAM" id="SSF52096">
    <property type="entry name" value="ClpP/crotonase"/>
    <property type="match status" value="1"/>
</dbReference>
<evidence type="ECO:0000313" key="1">
    <source>
        <dbReference type="EMBL" id="OHY93507.1"/>
    </source>
</evidence>
<accession>A0ABX3D9D1</accession>
<protein>
    <recommendedName>
        <fullName evidence="3">Lipoprotein</fullName>
    </recommendedName>
</protein>
<dbReference type="Proteomes" id="UP000180133">
    <property type="component" value="Unassembled WGS sequence"/>
</dbReference>
<name>A0ABX3D9D1_9VIBR</name>
<proteinExistence type="predicted"/>
<gene>
    <name evidence="1" type="ORF">BI375_19430</name>
</gene>